<keyword evidence="4" id="KW-0804">Transcription</keyword>
<dbReference type="PROSITE" id="PS50066">
    <property type="entry name" value="MADS_BOX_2"/>
    <property type="match status" value="1"/>
</dbReference>
<evidence type="ECO:0000256" key="5">
    <source>
        <dbReference type="ARBA" id="ARBA00023242"/>
    </source>
</evidence>
<dbReference type="InterPro" id="IPR033897">
    <property type="entry name" value="SRF-like_MADS-box"/>
</dbReference>
<keyword evidence="2" id="KW-0805">Transcription regulation</keyword>
<dbReference type="PROSITE" id="PS00350">
    <property type="entry name" value="MADS_BOX_1"/>
    <property type="match status" value="1"/>
</dbReference>
<dbReference type="InterPro" id="IPR002100">
    <property type="entry name" value="TF_MADSbox"/>
</dbReference>
<comment type="caution">
    <text evidence="8">The sequence shown here is derived from an EMBL/GenBank/DDBJ whole genome shotgun (WGS) entry which is preliminary data.</text>
</comment>
<sequence length="231" mass="25661">MQRSQQKNDPHFVDDVDHDILSPSDPLPAKRAGRKRIKIEYIEDKNRRHITFSKRKAGIMKKAYELSTLTGTQVLLLIVSETGLVYTFTTPKLQPMVTKPEGKTLIQSCLNAPDPEPQGDDGSRMNSPRPTNTKQPTMKMQPPTPSSSTSSYDVVKSAASDMAPYLASPSGMMDNSRYNLYLQQQQPASTVYNHPTPYGIQQQQAQAYPQVPPGVLDSTPTPPEGYWPPST</sequence>
<comment type="subcellular location">
    <subcellularLocation>
        <location evidence="1">Nucleus</location>
    </subcellularLocation>
</comment>
<evidence type="ECO:0000313" key="9">
    <source>
        <dbReference type="Proteomes" id="UP001234581"/>
    </source>
</evidence>
<dbReference type="CDD" id="cd00266">
    <property type="entry name" value="MADS_SRF_like"/>
    <property type="match status" value="1"/>
</dbReference>
<evidence type="ECO:0000256" key="6">
    <source>
        <dbReference type="SAM" id="MobiDB-lite"/>
    </source>
</evidence>
<organism evidence="8 9">
    <name type="scientific">Lichtheimia ornata</name>
    <dbReference type="NCBI Taxonomy" id="688661"/>
    <lineage>
        <taxon>Eukaryota</taxon>
        <taxon>Fungi</taxon>
        <taxon>Fungi incertae sedis</taxon>
        <taxon>Mucoromycota</taxon>
        <taxon>Mucoromycotina</taxon>
        <taxon>Mucoromycetes</taxon>
        <taxon>Mucorales</taxon>
        <taxon>Lichtheimiaceae</taxon>
        <taxon>Lichtheimia</taxon>
    </lineage>
</organism>
<dbReference type="SMART" id="SM00432">
    <property type="entry name" value="MADS"/>
    <property type="match status" value="1"/>
</dbReference>
<keyword evidence="5" id="KW-0539">Nucleus</keyword>
<dbReference type="GO" id="GO:0045944">
    <property type="term" value="P:positive regulation of transcription by RNA polymerase II"/>
    <property type="evidence" value="ECO:0007669"/>
    <property type="project" value="InterPro"/>
</dbReference>
<dbReference type="PANTHER" id="PTHR48019">
    <property type="entry name" value="SERUM RESPONSE FACTOR HOMOLOG"/>
    <property type="match status" value="1"/>
</dbReference>
<reference evidence="8 9" key="1">
    <citation type="submission" date="2023-03" db="EMBL/GenBank/DDBJ databases">
        <title>Genome sequence of Lichtheimia ornata CBS 291.66.</title>
        <authorList>
            <person name="Mohabir J.T."/>
            <person name="Shea T.P."/>
            <person name="Kurbessoian T."/>
            <person name="Berby B."/>
            <person name="Fontaine J."/>
            <person name="Livny J."/>
            <person name="Gnirke A."/>
            <person name="Stajich J.E."/>
            <person name="Cuomo C.A."/>
        </authorList>
    </citation>
    <scope>NUCLEOTIDE SEQUENCE [LARGE SCALE GENOMIC DNA]</scope>
    <source>
        <strain evidence="8">CBS 291.66</strain>
    </source>
</reference>
<dbReference type="GO" id="GO:0000987">
    <property type="term" value="F:cis-regulatory region sequence-specific DNA binding"/>
    <property type="evidence" value="ECO:0007669"/>
    <property type="project" value="InterPro"/>
</dbReference>
<evidence type="ECO:0000313" key="8">
    <source>
        <dbReference type="EMBL" id="KAJ8660693.1"/>
    </source>
</evidence>
<dbReference type="InterPro" id="IPR036879">
    <property type="entry name" value="TF_MADSbox_sf"/>
</dbReference>
<proteinExistence type="predicted"/>
<dbReference type="AlphaFoldDB" id="A0AAD7V7E1"/>
<feature type="region of interest" description="Disordered" evidence="6">
    <location>
        <begin position="1"/>
        <end position="29"/>
    </location>
</feature>
<dbReference type="GO" id="GO:0046983">
    <property type="term" value="F:protein dimerization activity"/>
    <property type="evidence" value="ECO:0007669"/>
    <property type="project" value="InterPro"/>
</dbReference>
<dbReference type="GO" id="GO:0000981">
    <property type="term" value="F:DNA-binding transcription factor activity, RNA polymerase II-specific"/>
    <property type="evidence" value="ECO:0007669"/>
    <property type="project" value="InterPro"/>
</dbReference>
<dbReference type="Pfam" id="PF00319">
    <property type="entry name" value="SRF-TF"/>
    <property type="match status" value="1"/>
</dbReference>
<keyword evidence="3" id="KW-0238">DNA-binding</keyword>
<dbReference type="GeneID" id="83211154"/>
<dbReference type="GO" id="GO:0005634">
    <property type="term" value="C:nucleus"/>
    <property type="evidence" value="ECO:0007669"/>
    <property type="project" value="UniProtKB-SubCell"/>
</dbReference>
<gene>
    <name evidence="8" type="ORF">O0I10_003741</name>
</gene>
<feature type="compositionally biased region" description="Low complexity" evidence="6">
    <location>
        <begin position="202"/>
        <end position="215"/>
    </location>
</feature>
<feature type="compositionally biased region" description="Low complexity" evidence="6">
    <location>
        <begin position="133"/>
        <end position="151"/>
    </location>
</feature>
<feature type="compositionally biased region" description="Basic and acidic residues" evidence="6">
    <location>
        <begin position="1"/>
        <end position="20"/>
    </location>
</feature>
<feature type="domain" description="MADS-box" evidence="7">
    <location>
        <begin position="32"/>
        <end position="92"/>
    </location>
</feature>
<feature type="compositionally biased region" description="Pro residues" evidence="6">
    <location>
        <begin position="220"/>
        <end position="231"/>
    </location>
</feature>
<dbReference type="FunFam" id="3.40.1810.10:FF:000002">
    <property type="entry name" value="Serum response factor b"/>
    <property type="match status" value="1"/>
</dbReference>
<protein>
    <recommendedName>
        <fullName evidence="7">MADS-box domain-containing protein</fullName>
    </recommendedName>
</protein>
<feature type="region of interest" description="Disordered" evidence="6">
    <location>
        <begin position="107"/>
        <end position="152"/>
    </location>
</feature>
<dbReference type="InterPro" id="IPR050142">
    <property type="entry name" value="MADS-box/MEF2_TF"/>
</dbReference>
<feature type="region of interest" description="Disordered" evidence="6">
    <location>
        <begin position="202"/>
        <end position="231"/>
    </location>
</feature>
<dbReference type="RefSeq" id="XP_058345606.1">
    <property type="nucleotide sequence ID" value="XM_058483808.1"/>
</dbReference>
<name>A0AAD7V7E1_9FUNG</name>
<accession>A0AAD7V7E1</accession>
<dbReference type="Proteomes" id="UP001234581">
    <property type="component" value="Unassembled WGS sequence"/>
</dbReference>
<keyword evidence="9" id="KW-1185">Reference proteome</keyword>
<dbReference type="EMBL" id="JARTCD010000012">
    <property type="protein sequence ID" value="KAJ8660693.1"/>
    <property type="molecule type" value="Genomic_DNA"/>
</dbReference>
<dbReference type="SUPFAM" id="SSF55455">
    <property type="entry name" value="SRF-like"/>
    <property type="match status" value="1"/>
</dbReference>
<dbReference type="Gene3D" id="3.40.1810.10">
    <property type="entry name" value="Transcription factor, MADS-box"/>
    <property type="match status" value="1"/>
</dbReference>
<evidence type="ECO:0000256" key="4">
    <source>
        <dbReference type="ARBA" id="ARBA00023163"/>
    </source>
</evidence>
<dbReference type="PRINTS" id="PR00404">
    <property type="entry name" value="MADSDOMAIN"/>
</dbReference>
<evidence type="ECO:0000256" key="2">
    <source>
        <dbReference type="ARBA" id="ARBA00023015"/>
    </source>
</evidence>
<evidence type="ECO:0000256" key="1">
    <source>
        <dbReference type="ARBA" id="ARBA00004123"/>
    </source>
</evidence>
<evidence type="ECO:0000259" key="7">
    <source>
        <dbReference type="PROSITE" id="PS50066"/>
    </source>
</evidence>
<evidence type="ECO:0000256" key="3">
    <source>
        <dbReference type="ARBA" id="ARBA00023125"/>
    </source>
</evidence>